<dbReference type="Pfam" id="PF00632">
    <property type="entry name" value="HECT"/>
    <property type="match status" value="1"/>
</dbReference>
<dbReference type="Gene3D" id="3.30.2410.10">
    <property type="entry name" value="Hect, E3 ligase catalytic domain"/>
    <property type="match status" value="1"/>
</dbReference>
<accession>A0AAV1GA82</accession>
<evidence type="ECO:0000313" key="6">
    <source>
        <dbReference type="Proteomes" id="UP001178508"/>
    </source>
</evidence>
<proteinExistence type="predicted"/>
<gene>
    <name evidence="5" type="ORF">XNOV1_A037630</name>
</gene>
<evidence type="ECO:0000256" key="2">
    <source>
        <dbReference type="ARBA" id="ARBA00022786"/>
    </source>
</evidence>
<dbReference type="InterPro" id="IPR035983">
    <property type="entry name" value="Hect_E3_ubiquitin_ligase"/>
</dbReference>
<keyword evidence="2" id="KW-0833">Ubl conjugation pathway</keyword>
<keyword evidence="1" id="KW-0808">Transferase</keyword>
<evidence type="ECO:0000259" key="4">
    <source>
        <dbReference type="SMART" id="SM00119"/>
    </source>
</evidence>
<dbReference type="GO" id="GO:0004842">
    <property type="term" value="F:ubiquitin-protein transferase activity"/>
    <property type="evidence" value="ECO:0007669"/>
    <property type="project" value="InterPro"/>
</dbReference>
<dbReference type="SUPFAM" id="SSF56204">
    <property type="entry name" value="Hect, E3 ligase catalytic domain"/>
    <property type="match status" value="1"/>
</dbReference>
<reference evidence="5" key="1">
    <citation type="submission" date="2023-08" db="EMBL/GenBank/DDBJ databases">
        <authorList>
            <person name="Alioto T."/>
            <person name="Alioto T."/>
            <person name="Gomez Garrido J."/>
        </authorList>
    </citation>
    <scope>NUCLEOTIDE SEQUENCE</scope>
</reference>
<feature type="domain" description="HECT" evidence="4">
    <location>
        <begin position="295"/>
        <end position="604"/>
    </location>
</feature>
<sequence length="606" mass="68473">MDSPLSRFLRGRGVSEDCLQWMEQDHIDAGVIDCMDDDNLAGYIPTCGDRIAARRFCLDHGQHHGTKQATKTSLLDKLKQRMGIGDTDDNTNQEKRRRTYAKHNKWAEKPTRKIELGWIHESKQVRKRRGGWGGENKVGKIEAFSHDILDYQEEAIFDDVIIVGELYSILRMGVLRIYLCTKTPEDKDDEECVMGTSNNKDEQLNDMLEEDDQPIQTSDIEANLDTSEVIAASSTSDTALREDEASITPPPTANDTAESESVDEVARSSTPSLDVVLITIRLHRVNLLEEMIGQFKDAALLKHKLRYTYIDESGADADGISRDVYAAFWTELLDHTAEGEDQRIQSLCPKWQEEEWKSIERILLKGFQDHGYFPCCLSPAFTVALIFGEQEVSDGVLFDRLLLYVSHSDRSLITTALNGELSEEEKDELIDLLDRLDVTAVPTQKNLKGILLKVAHKQLIQKPRYASEKMSFVAGSSLREALASPQDVLHMYEAKKPTTKRLLKMLHASPSSQAETQSFRFLQQYIRGLDEAGLRRVLRFVTGSDVICASKITIMFTAVEGLARRPVAHTCGPVLELPWTYASYPELRTEFDSVLIDKTSYKFSLV</sequence>
<evidence type="ECO:0000256" key="1">
    <source>
        <dbReference type="ARBA" id="ARBA00022679"/>
    </source>
</evidence>
<feature type="compositionally biased region" description="Basic residues" evidence="3">
    <location>
        <begin position="95"/>
        <end position="104"/>
    </location>
</feature>
<feature type="region of interest" description="Disordered" evidence="3">
    <location>
        <begin position="234"/>
        <end position="266"/>
    </location>
</feature>
<name>A0AAV1GA82_XYRNO</name>
<protein>
    <submittedName>
        <fullName evidence="5">Uncharacterized protein LOC119008776 isoform X1</fullName>
    </submittedName>
</protein>
<feature type="region of interest" description="Disordered" evidence="3">
    <location>
        <begin position="82"/>
        <end position="104"/>
    </location>
</feature>
<evidence type="ECO:0000313" key="5">
    <source>
        <dbReference type="EMBL" id="CAJ1069766.1"/>
    </source>
</evidence>
<dbReference type="SMART" id="SM00119">
    <property type="entry name" value="HECTc"/>
    <property type="match status" value="1"/>
</dbReference>
<dbReference type="EMBL" id="OY660875">
    <property type="protein sequence ID" value="CAJ1069766.1"/>
    <property type="molecule type" value="Genomic_DNA"/>
</dbReference>
<evidence type="ECO:0000256" key="3">
    <source>
        <dbReference type="SAM" id="MobiDB-lite"/>
    </source>
</evidence>
<keyword evidence="6" id="KW-1185">Reference proteome</keyword>
<dbReference type="Proteomes" id="UP001178508">
    <property type="component" value="Chromosome 12"/>
</dbReference>
<organism evidence="5 6">
    <name type="scientific">Xyrichtys novacula</name>
    <name type="common">Pearly razorfish</name>
    <name type="synonym">Hemipteronotus novacula</name>
    <dbReference type="NCBI Taxonomy" id="13765"/>
    <lineage>
        <taxon>Eukaryota</taxon>
        <taxon>Metazoa</taxon>
        <taxon>Chordata</taxon>
        <taxon>Craniata</taxon>
        <taxon>Vertebrata</taxon>
        <taxon>Euteleostomi</taxon>
        <taxon>Actinopterygii</taxon>
        <taxon>Neopterygii</taxon>
        <taxon>Teleostei</taxon>
        <taxon>Neoteleostei</taxon>
        <taxon>Acanthomorphata</taxon>
        <taxon>Eupercaria</taxon>
        <taxon>Labriformes</taxon>
        <taxon>Labridae</taxon>
        <taxon>Xyrichtys</taxon>
    </lineage>
</organism>
<dbReference type="Gene3D" id="3.90.1750.10">
    <property type="entry name" value="Hect, E3 ligase catalytic domains"/>
    <property type="match status" value="1"/>
</dbReference>
<dbReference type="AlphaFoldDB" id="A0AAV1GA82"/>
<dbReference type="InterPro" id="IPR000569">
    <property type="entry name" value="HECT_dom"/>
</dbReference>